<feature type="non-terminal residue" evidence="2">
    <location>
        <position position="1"/>
    </location>
</feature>
<evidence type="ECO:0000313" key="3">
    <source>
        <dbReference type="Proteomes" id="UP000824267"/>
    </source>
</evidence>
<evidence type="ECO:0000259" key="1">
    <source>
        <dbReference type="Pfam" id="PF13568"/>
    </source>
</evidence>
<proteinExistence type="predicted"/>
<accession>A0A9D1UHJ3</accession>
<dbReference type="Proteomes" id="UP000824267">
    <property type="component" value="Unassembled WGS sequence"/>
</dbReference>
<reference evidence="2" key="1">
    <citation type="journal article" date="2021" name="PeerJ">
        <title>Extensive microbial diversity within the chicken gut microbiome revealed by metagenomics and culture.</title>
        <authorList>
            <person name="Gilroy R."/>
            <person name="Ravi A."/>
            <person name="Getino M."/>
            <person name="Pursley I."/>
            <person name="Horton D.L."/>
            <person name="Alikhan N.F."/>
            <person name="Baker D."/>
            <person name="Gharbi K."/>
            <person name="Hall N."/>
            <person name="Watson M."/>
            <person name="Adriaenssens E.M."/>
            <person name="Foster-Nyarko E."/>
            <person name="Jarju S."/>
            <person name="Secka A."/>
            <person name="Antonio M."/>
            <person name="Oren A."/>
            <person name="Chaudhuri R.R."/>
            <person name="La Ragione R."/>
            <person name="Hildebrand F."/>
            <person name="Pallen M.J."/>
        </authorList>
    </citation>
    <scope>NUCLEOTIDE SEQUENCE</scope>
    <source>
        <strain evidence="2">Gambia16-930</strain>
    </source>
</reference>
<dbReference type="AlphaFoldDB" id="A0A9D1UHJ3"/>
<sequence>YFQPSVSFAQKGFKIEIMNNFKRNVDALLAEVDLGLLLKFGDERLGRGVFLSIAPYFTYGFGGKTKETVLNPIEEDYNVEKEIQTFEYCNRSDLGFKLGIGYDFSKHWEVAVNYTFGMNKIVNTDNYKWKAWNLQLVYFF</sequence>
<name>A0A9D1UHJ3_9BACT</name>
<organism evidence="2 3">
    <name type="scientific">Candidatus Onthomorpha intestinigallinarum</name>
    <dbReference type="NCBI Taxonomy" id="2840880"/>
    <lineage>
        <taxon>Bacteria</taxon>
        <taxon>Pseudomonadati</taxon>
        <taxon>Bacteroidota</taxon>
        <taxon>Bacteroidia</taxon>
        <taxon>Bacteroidales</taxon>
        <taxon>Candidatus Onthomorpha</taxon>
    </lineage>
</organism>
<dbReference type="Pfam" id="PF13568">
    <property type="entry name" value="OMP_b-brl_2"/>
    <property type="match status" value="1"/>
</dbReference>
<evidence type="ECO:0000313" key="2">
    <source>
        <dbReference type="EMBL" id="HIW88109.1"/>
    </source>
</evidence>
<protein>
    <submittedName>
        <fullName evidence="2">PorT family protein</fullName>
    </submittedName>
</protein>
<feature type="domain" description="Outer membrane protein beta-barrel" evidence="1">
    <location>
        <begin position="2"/>
        <end position="122"/>
    </location>
</feature>
<gene>
    <name evidence="2" type="ORF">IAC47_07585</name>
</gene>
<comment type="caution">
    <text evidence="2">The sequence shown here is derived from an EMBL/GenBank/DDBJ whole genome shotgun (WGS) entry which is preliminary data.</text>
</comment>
<dbReference type="EMBL" id="DXGG01000238">
    <property type="protein sequence ID" value="HIW88109.1"/>
    <property type="molecule type" value="Genomic_DNA"/>
</dbReference>
<dbReference type="InterPro" id="IPR025665">
    <property type="entry name" value="Beta-barrel_OMP_2"/>
</dbReference>
<reference evidence="2" key="2">
    <citation type="submission" date="2021-04" db="EMBL/GenBank/DDBJ databases">
        <authorList>
            <person name="Gilroy R."/>
        </authorList>
    </citation>
    <scope>NUCLEOTIDE SEQUENCE</scope>
    <source>
        <strain evidence="2">Gambia16-930</strain>
    </source>
</reference>